<keyword evidence="2" id="KW-0378">Hydrolase</keyword>
<evidence type="ECO:0000313" key="4">
    <source>
        <dbReference type="EMBL" id="HJD97012.1"/>
    </source>
</evidence>
<evidence type="ECO:0000313" key="5">
    <source>
        <dbReference type="Proteomes" id="UP000698963"/>
    </source>
</evidence>
<dbReference type="Pfam" id="PF05362">
    <property type="entry name" value="Lon_C"/>
    <property type="match status" value="1"/>
</dbReference>
<dbReference type="Gene3D" id="3.40.50.300">
    <property type="entry name" value="P-loop containing nucleotide triphosphate hydrolases"/>
    <property type="match status" value="2"/>
</dbReference>
<dbReference type="EMBL" id="DYZA01000096">
    <property type="protein sequence ID" value="HJD97012.1"/>
    <property type="molecule type" value="Genomic_DNA"/>
</dbReference>
<dbReference type="InterPro" id="IPR027417">
    <property type="entry name" value="P-loop_NTPase"/>
</dbReference>
<dbReference type="GO" id="GO:0004176">
    <property type="term" value="F:ATP-dependent peptidase activity"/>
    <property type="evidence" value="ECO:0007669"/>
    <property type="project" value="UniProtKB-UniRule"/>
</dbReference>
<dbReference type="Proteomes" id="UP000698963">
    <property type="component" value="Unassembled WGS sequence"/>
</dbReference>
<feature type="domain" description="Lon proteolytic" evidence="3">
    <location>
        <begin position="577"/>
        <end position="772"/>
    </location>
</feature>
<dbReference type="Pfam" id="PF20436">
    <property type="entry name" value="LonB_AAA-LID"/>
    <property type="match status" value="1"/>
</dbReference>
<evidence type="ECO:0000256" key="2">
    <source>
        <dbReference type="PROSITE-ProRule" id="PRU01122"/>
    </source>
</evidence>
<dbReference type="Gene3D" id="1.10.8.60">
    <property type="match status" value="1"/>
</dbReference>
<dbReference type="InterPro" id="IPR027065">
    <property type="entry name" value="Lon_Prtase"/>
</dbReference>
<comment type="similarity">
    <text evidence="2">Belongs to the peptidase S16 family.</text>
</comment>
<feature type="active site" evidence="2">
    <location>
        <position position="667"/>
    </location>
</feature>
<dbReference type="InterPro" id="IPR014721">
    <property type="entry name" value="Ribsml_uS5_D2-typ_fold_subgr"/>
</dbReference>
<dbReference type="PROSITE" id="PS51786">
    <property type="entry name" value="LON_PROTEOLYTIC"/>
    <property type="match status" value="1"/>
</dbReference>
<keyword evidence="1 2" id="KW-0645">Protease</keyword>
<gene>
    <name evidence="4" type="ORF">K8W16_05140</name>
</gene>
<dbReference type="InterPro" id="IPR046844">
    <property type="entry name" value="Lon-like_helical"/>
</dbReference>
<evidence type="ECO:0000259" key="3">
    <source>
        <dbReference type="PROSITE" id="PS51786"/>
    </source>
</evidence>
<dbReference type="SUPFAM" id="SSF54211">
    <property type="entry name" value="Ribosomal protein S5 domain 2-like"/>
    <property type="match status" value="1"/>
</dbReference>
<feature type="active site" evidence="2">
    <location>
        <position position="710"/>
    </location>
</feature>
<organism evidence="4 5">
    <name type="scientific">Mailhella massiliensis</name>
    <dbReference type="NCBI Taxonomy" id="1903261"/>
    <lineage>
        <taxon>Bacteria</taxon>
        <taxon>Pseudomonadati</taxon>
        <taxon>Thermodesulfobacteriota</taxon>
        <taxon>Desulfovibrionia</taxon>
        <taxon>Desulfovibrionales</taxon>
        <taxon>Desulfovibrionaceae</taxon>
        <taxon>Mailhella</taxon>
    </lineage>
</organism>
<protein>
    <recommendedName>
        <fullName evidence="2">endopeptidase La</fullName>
        <ecNumber evidence="2">3.4.21.53</ecNumber>
    </recommendedName>
</protein>
<sequence>MSPALKNIMSLPADRLRPSWPVDRIPWEDSRAIPRGGRRRPAQPRALAALELAVHIRNSGYNVYLAGSPDLGRTYMLCDFLEPLARKEATPPDIIYVNNFKDEDKPVLIQLPAGQGVQLKEALAEALRQMREELPARLDSDVFLRKRRAGREQFREERASVVKELERMAEEKGFALDAEEQGALSLFPMQEGKRLSDEEVALLAAPERQEFKRRADQLLQRMAPLVRRMGEMEKSFQKKEHELEREAAEYLFNRLVAPVAEKACRVSGCEEKTDALHTFFDDLRVDVLDHLELFLPREAPSAPHGETPSVPQEPDLYRYGVNVVVDNGDMSGAPVVVEDHPTYGNLLGCVERESEMGALVTDFTLIKAGSLHRANGGYLVLHINDLLSNGPAWEGLMRALRSGVARIEDPDFNDTSRVKGIEPEPMPLNLKVILVGEDELYEVLLERDERFAKQFKIKAQMTSETERTAPAVRAWLCQLARIMDEADLLPFDRETLAGLVDHGSELCEDHRKLSLRFPLMRETLIEASAMAAMAGKSMVDRASLDAALKARRNRSDLVEELFMEEYDRDVIKLRTSGSEVGCVNGLAVTTSGDYEFGLPHQISCTVGVGHGGIIDLEREAELGGPIHTKAMMILKSYLASQFAHDKPLVLSGSLCFEQSYNGIEGDSASGAELAALLSAISEVPLRLSLAFTGAVSQSGQIMAVGGVTRKIEGFFELCSRRGLTGEQGVILPKDNVEHLMLDEKVVNAVREGKFSIYPVTHIGEAMELLTGMPVGRRRKDGSFPKDTLFYKVDERLRDLGWLAEHSFKARRRKSRA</sequence>
<dbReference type="Gene3D" id="3.30.230.10">
    <property type="match status" value="1"/>
</dbReference>
<dbReference type="InterPro" id="IPR041699">
    <property type="entry name" value="AAA_32"/>
</dbReference>
<dbReference type="Pfam" id="PF20437">
    <property type="entry name" value="LonC_helical"/>
    <property type="match status" value="1"/>
</dbReference>
<evidence type="ECO:0000256" key="1">
    <source>
        <dbReference type="ARBA" id="ARBA00022670"/>
    </source>
</evidence>
<dbReference type="RefSeq" id="WP_304121756.1">
    <property type="nucleotide sequence ID" value="NZ_DYZA01000096.1"/>
</dbReference>
<dbReference type="EC" id="3.4.21.53" evidence="2"/>
<dbReference type="InterPro" id="IPR008269">
    <property type="entry name" value="Lon_proteolytic"/>
</dbReference>
<dbReference type="GO" id="GO:0004252">
    <property type="term" value="F:serine-type endopeptidase activity"/>
    <property type="evidence" value="ECO:0007669"/>
    <property type="project" value="UniProtKB-UniRule"/>
</dbReference>
<dbReference type="Pfam" id="PF13654">
    <property type="entry name" value="AAA_32"/>
    <property type="match status" value="1"/>
</dbReference>
<accession>A0A921AWC2</accession>
<comment type="caution">
    <text evidence="4">The sequence shown here is derived from an EMBL/GenBank/DDBJ whole genome shotgun (WGS) entry which is preliminary data.</text>
</comment>
<dbReference type="AlphaFoldDB" id="A0A921AWC2"/>
<dbReference type="GO" id="GO:0030163">
    <property type="term" value="P:protein catabolic process"/>
    <property type="evidence" value="ECO:0007669"/>
    <property type="project" value="InterPro"/>
</dbReference>
<dbReference type="PANTHER" id="PTHR10046">
    <property type="entry name" value="ATP DEPENDENT LON PROTEASE FAMILY MEMBER"/>
    <property type="match status" value="1"/>
</dbReference>
<name>A0A921AWC2_9BACT</name>
<keyword evidence="2" id="KW-0720">Serine protease</keyword>
<proteinExistence type="inferred from homology"/>
<reference evidence="4" key="1">
    <citation type="journal article" date="2021" name="PeerJ">
        <title>Extensive microbial diversity within the chicken gut microbiome revealed by metagenomics and culture.</title>
        <authorList>
            <person name="Gilroy R."/>
            <person name="Ravi A."/>
            <person name="Getino M."/>
            <person name="Pursley I."/>
            <person name="Horton D.L."/>
            <person name="Alikhan N.F."/>
            <person name="Baker D."/>
            <person name="Gharbi K."/>
            <person name="Hall N."/>
            <person name="Watson M."/>
            <person name="Adriaenssens E.M."/>
            <person name="Foster-Nyarko E."/>
            <person name="Jarju S."/>
            <person name="Secka A."/>
            <person name="Antonio M."/>
            <person name="Oren A."/>
            <person name="Chaudhuri R.R."/>
            <person name="La Ragione R."/>
            <person name="Hildebrand F."/>
            <person name="Pallen M.J."/>
        </authorList>
    </citation>
    <scope>NUCLEOTIDE SEQUENCE</scope>
    <source>
        <strain evidence="4">ChiGjej2B2-19336</strain>
    </source>
</reference>
<comment type="catalytic activity">
    <reaction evidence="2">
        <text>Hydrolysis of proteins in presence of ATP.</text>
        <dbReference type="EC" id="3.4.21.53"/>
    </reaction>
</comment>
<reference evidence="4" key="2">
    <citation type="submission" date="2021-09" db="EMBL/GenBank/DDBJ databases">
        <authorList>
            <person name="Gilroy R."/>
        </authorList>
    </citation>
    <scope>NUCLEOTIDE SEQUENCE</scope>
    <source>
        <strain evidence="4">ChiGjej2B2-19336</strain>
    </source>
</reference>
<dbReference type="InterPro" id="IPR046843">
    <property type="entry name" value="LonB_AAA-LID"/>
</dbReference>
<dbReference type="GO" id="GO:0006508">
    <property type="term" value="P:proteolysis"/>
    <property type="evidence" value="ECO:0007669"/>
    <property type="project" value="UniProtKB-KW"/>
</dbReference>
<dbReference type="PRINTS" id="PR00830">
    <property type="entry name" value="ENDOLAPTASE"/>
</dbReference>
<dbReference type="GO" id="GO:0005524">
    <property type="term" value="F:ATP binding"/>
    <property type="evidence" value="ECO:0007669"/>
    <property type="project" value="InterPro"/>
</dbReference>
<dbReference type="InterPro" id="IPR020568">
    <property type="entry name" value="Ribosomal_Su5_D2-typ_SF"/>
</dbReference>